<feature type="region of interest" description="Disordered" evidence="2">
    <location>
        <begin position="613"/>
        <end position="638"/>
    </location>
</feature>
<evidence type="ECO:0000256" key="2">
    <source>
        <dbReference type="SAM" id="MobiDB-lite"/>
    </source>
</evidence>
<name>A0A5J4W9F7_9EUKA</name>
<sequence length="1718" mass="197995">MVIKTVQKEIDQNNRLVWHSPPLLTKEQCIMCEQGAQDIGHVEGAEIEHGAIGDNIIVVSHKRIAYVLLWHPAIPQLLNKQWPNQSWSPITRITATAMGDEGKKMAYTNHEQQEPTQKEDGDELLMQNKANERNYTQEQIKLYRNAWMMPQVLTTIATLKGPSQITSITTSVICGRHFVVICFDNPVVCQVYRLDTNDNANSAIIERDKIWDFTNKTVCDGYGKFKYSFIKKPNLNINTSVKGQFVETDEKSGKFLANINNKYITLVRVFDVELNDYAHTCVLTTFERHVRKLGNDENIFPDEAIMEMNEQKLYRRFKHSHIQDNQENVLNDNSIRNNHESFVQNDTSLTDNLPIQWEKQRRCGQYRENDGAVIAIGGRYGQVAFTCVPLVALMLEQAPIEYASSLESIQAIITKQTIQVTFSFPSLISFLQMGREPIELIEDNQFIYVRGERTQILEFNSKYCQIIFRALSANDKIVSTAPICVDDDREFGQIKMNQIMDYFDENDIKNETKNSLLPTLLWIEDSTRTLKYGQIDKRRRMNRVMKELPTAPISITYLPSLHAFAVLLREQSLYPYSLNENDQNIENESYEKNNNINQQTPFFTTVLKCNENNERNDNKMDYSKVDQDAQSKKKKLESEERIRKLRHNYGVEGLGLDISGQSLTGFGHEQPFRRIVGEYLKKKLELKIERRNQQSNISNIQKIHEDEYKIKIDVESDICAKQESTLTIRNAMMQMSAPIYDTNGIPFTDLAADHFADKNSMLPKNYRPLHILPEQQHVETLCYSPNMNFKYAFPSWIDEKNSDKNQQIQQLGRLMNIYDIDDTYARSLICVAGRQNSIGMLGFNFDPQCQNTNLEQNSSGVKKNFQEILQPVPYETIFTDILIFEVIRHTATQRINRIAKHVINRINNGRIQQIEIDDDNEESLEELQKQNQYVGKLNMRSVVPQTESSPINLQSDLINLINLDIVLLKRIRVIGGVQSIMADPSMLVVLNGKAAFVFGFQTGDLLDDKNKKTDEKKKIISTRNDFCSCSSPVYDEQQQISTILPYHFSVSEIRNAHDFLKGIFYSTITAANSSNSENIQNFIDVKAKQTIQSSIGSKHINVRKNNISSDHSVAMSTAVQARDLQLKLLSFIQTPSPITSFSIHPVFGRRYMFIFDSYVKYAETIPRQYFSFTQFTQHIRSILHPYYQKLSWVVRFALAYAPIGIAVMDLCIQVQFPISVETELKNTQRFCIFNPCYISNSMKDKKLMNINIKQYQTVIIDILKKSTQSQLADSQIQCHNSVSNNNQIKLKPPSLIPLLIASQKSSEMKQTLQKIGQFLSQDEEELVFSHYAKQQNQEPQGQAILLKFTPGCFLTLVAHDFSPSLLTSIQLIDMENIAVVADHEVLIYKLFPNSLHPHNLKLFKKLEYMKKKQEYQEINIKKKFDVKQFGLQEEDEEDKDKIENQEIINQEINQLNDIKPNRANVLFSTRDQPAGNLVLSIRIPTENNVAFLFQSSIGLHTLFGGMHGQLIRRLSKLSAKMRQDCDEMSVFTAVTIDNASESREKFGANETKTITAQLSFAAINRLKERQRQLEEQLQQNNNECSQSLTQSQLQNTSLTDISSKRRSMLLEKETNALMMSTHALTPINAVQQLPEIPSFVMLQKSGWCARSVPMRYEQFPLRDLLVMTDNILQSQQNFGQIWHNHQNKLIQDYNTYEEKTWRKYVSTEIRNELEETGT</sequence>
<keyword evidence="1" id="KW-0175">Coiled coil</keyword>
<feature type="non-terminal residue" evidence="3">
    <location>
        <position position="1718"/>
    </location>
</feature>
<reference evidence="3 4" key="1">
    <citation type="submission" date="2019-03" db="EMBL/GenBank/DDBJ databases">
        <title>Single cell metagenomics reveals metabolic interactions within the superorganism composed of flagellate Streblomastix strix and complex community of Bacteroidetes bacteria on its surface.</title>
        <authorList>
            <person name="Treitli S.C."/>
            <person name="Kolisko M."/>
            <person name="Husnik F."/>
            <person name="Keeling P."/>
            <person name="Hampl V."/>
        </authorList>
    </citation>
    <scope>NUCLEOTIDE SEQUENCE [LARGE SCALE GENOMIC DNA]</scope>
    <source>
        <strain evidence="3">ST1C</strain>
    </source>
</reference>
<evidence type="ECO:0000313" key="3">
    <source>
        <dbReference type="EMBL" id="KAA6391554.1"/>
    </source>
</evidence>
<dbReference type="EMBL" id="SNRW01002843">
    <property type="protein sequence ID" value="KAA6391554.1"/>
    <property type="molecule type" value="Genomic_DNA"/>
</dbReference>
<evidence type="ECO:0000256" key="1">
    <source>
        <dbReference type="SAM" id="Coils"/>
    </source>
</evidence>
<proteinExistence type="predicted"/>
<protein>
    <submittedName>
        <fullName evidence="3">Uncharacterized protein</fullName>
    </submittedName>
</protein>
<dbReference type="Proteomes" id="UP000324800">
    <property type="component" value="Unassembled WGS sequence"/>
</dbReference>
<evidence type="ECO:0000313" key="4">
    <source>
        <dbReference type="Proteomes" id="UP000324800"/>
    </source>
</evidence>
<accession>A0A5J4W9F7</accession>
<feature type="coiled-coil region" evidence="1">
    <location>
        <begin position="1563"/>
        <end position="1590"/>
    </location>
</feature>
<gene>
    <name evidence="3" type="ORF">EZS28_012918</name>
</gene>
<comment type="caution">
    <text evidence="3">The sequence shown here is derived from an EMBL/GenBank/DDBJ whole genome shotgun (WGS) entry which is preliminary data.</text>
</comment>
<organism evidence="3 4">
    <name type="scientific">Streblomastix strix</name>
    <dbReference type="NCBI Taxonomy" id="222440"/>
    <lineage>
        <taxon>Eukaryota</taxon>
        <taxon>Metamonada</taxon>
        <taxon>Preaxostyla</taxon>
        <taxon>Oxymonadida</taxon>
        <taxon>Streblomastigidae</taxon>
        <taxon>Streblomastix</taxon>
    </lineage>
</organism>